<evidence type="ECO:0000313" key="5">
    <source>
        <dbReference type="Proteomes" id="UP001642484"/>
    </source>
</evidence>
<accession>A0ABP0NSF1</accession>
<feature type="domain" description="C3H1-type" evidence="3">
    <location>
        <begin position="538"/>
        <end position="565"/>
    </location>
</feature>
<dbReference type="Pfam" id="PF08477">
    <property type="entry name" value="Roc"/>
    <property type="match status" value="1"/>
</dbReference>
<evidence type="ECO:0000259" key="3">
    <source>
        <dbReference type="PROSITE" id="PS50103"/>
    </source>
</evidence>
<feature type="zinc finger region" description="C3H1-type" evidence="1">
    <location>
        <begin position="538"/>
        <end position="565"/>
    </location>
</feature>
<dbReference type="InterPro" id="IPR000571">
    <property type="entry name" value="Znf_CCCH"/>
</dbReference>
<keyword evidence="1" id="KW-0479">Metal-binding</keyword>
<dbReference type="Proteomes" id="UP001642484">
    <property type="component" value="Unassembled WGS sequence"/>
</dbReference>
<dbReference type="Gene3D" id="3.40.50.300">
    <property type="entry name" value="P-loop containing nucleotide triphosphate hydrolases"/>
    <property type="match status" value="1"/>
</dbReference>
<name>A0ABP0NSF1_9DINO</name>
<feature type="region of interest" description="Disordered" evidence="2">
    <location>
        <begin position="504"/>
        <end position="536"/>
    </location>
</feature>
<dbReference type="InterPro" id="IPR027417">
    <property type="entry name" value="P-loop_NTPase"/>
</dbReference>
<keyword evidence="1" id="KW-0862">Zinc</keyword>
<keyword evidence="5" id="KW-1185">Reference proteome</keyword>
<feature type="compositionally biased region" description="Basic and acidic residues" evidence="2">
    <location>
        <begin position="17"/>
        <end position="34"/>
    </location>
</feature>
<reference evidence="4 5" key="1">
    <citation type="submission" date="2024-02" db="EMBL/GenBank/DDBJ databases">
        <authorList>
            <person name="Chen Y."/>
            <person name="Shah S."/>
            <person name="Dougan E. K."/>
            <person name="Thang M."/>
            <person name="Chan C."/>
        </authorList>
    </citation>
    <scope>NUCLEOTIDE SEQUENCE [LARGE SCALE GENOMIC DNA]</scope>
</reference>
<dbReference type="SUPFAM" id="SSF52540">
    <property type="entry name" value="P-loop containing nucleoside triphosphate hydrolases"/>
    <property type="match status" value="1"/>
</dbReference>
<comment type="caution">
    <text evidence="4">The sequence shown here is derived from an EMBL/GenBank/DDBJ whole genome shotgun (WGS) entry which is preliminary data.</text>
</comment>
<feature type="compositionally biased region" description="Polar residues" evidence="2">
    <location>
        <begin position="1"/>
        <end position="15"/>
    </location>
</feature>
<evidence type="ECO:0000256" key="2">
    <source>
        <dbReference type="SAM" id="MobiDB-lite"/>
    </source>
</evidence>
<sequence>MSSPPLNTWPKSSSVAGKDRVEVGERVFKEEKASSRKVSSQEIMGGDFSLKPPTKQKKRMNMTLVKGPREASSSGGLEHTILKDLGPKGMEAFTQALKEGKQRPGCVKLCFVGHARAGKTSTLKALADKPFDTQQRSTHGVETFVLSNELLQISKPESVAAGSTATPWGVLEGSSVRELLSKGVAKRLAQQLKDQSQKEARQETPETRQSSISRSSSRQFKEESGSHFSDFSEMQEIIKMPMDLVAKAMNQTGPEDPEQVVLQTWDFAGQEMYYSMAHVFITAPGIYVLVVDLSQWLEAVTKPASVYSCGLPVELSEPRLFAADYPSECLEADGQPCKQLLQQIALQKRNGELKFIPWKQILSVVQCDRSRQSCSRSKEKSLLGLLADVTGHVDALEADVSSSPFAVQKVLSLRSVAWALLDWCHLSSGKMLVNKFMLLYHRVGLADVGMRPPNLAEAEFADAELCRQLQDLMSKGNDLDRAIYEAVVVRDSLRLWLQPRLKAPAEKGRRPSPYGAETTSAGKGRGQGKGKGKDKGVKRAKGLCWSFQEGKCTMRDECMFKHHCDHCGSAEHGRHACEKLLQLAKED</sequence>
<feature type="region of interest" description="Disordered" evidence="2">
    <location>
        <begin position="1"/>
        <end position="58"/>
    </location>
</feature>
<evidence type="ECO:0000256" key="1">
    <source>
        <dbReference type="PROSITE-ProRule" id="PRU00723"/>
    </source>
</evidence>
<dbReference type="EMBL" id="CAXAMN010022139">
    <property type="protein sequence ID" value="CAK9066717.1"/>
    <property type="molecule type" value="Genomic_DNA"/>
</dbReference>
<proteinExistence type="predicted"/>
<organism evidence="4 5">
    <name type="scientific">Durusdinium trenchii</name>
    <dbReference type="NCBI Taxonomy" id="1381693"/>
    <lineage>
        <taxon>Eukaryota</taxon>
        <taxon>Sar</taxon>
        <taxon>Alveolata</taxon>
        <taxon>Dinophyceae</taxon>
        <taxon>Suessiales</taxon>
        <taxon>Symbiodiniaceae</taxon>
        <taxon>Durusdinium</taxon>
    </lineage>
</organism>
<feature type="compositionally biased region" description="Basic and acidic residues" evidence="2">
    <location>
        <begin position="195"/>
        <end position="206"/>
    </location>
</feature>
<keyword evidence="1" id="KW-0863">Zinc-finger</keyword>
<feature type="compositionally biased region" description="Low complexity" evidence="2">
    <location>
        <begin position="208"/>
        <end position="218"/>
    </location>
</feature>
<feature type="region of interest" description="Disordered" evidence="2">
    <location>
        <begin position="190"/>
        <end position="228"/>
    </location>
</feature>
<dbReference type="PROSITE" id="PS50103">
    <property type="entry name" value="ZF_C3H1"/>
    <property type="match status" value="1"/>
</dbReference>
<protein>
    <recommendedName>
        <fullName evidence="3">C3H1-type domain-containing protein</fullName>
    </recommendedName>
</protein>
<gene>
    <name evidence="4" type="ORF">CCMP2556_LOCUS32777</name>
</gene>
<evidence type="ECO:0000313" key="4">
    <source>
        <dbReference type="EMBL" id="CAK9066717.1"/>
    </source>
</evidence>